<evidence type="ECO:0000256" key="2">
    <source>
        <dbReference type="ARBA" id="ARBA00022707"/>
    </source>
</evidence>
<reference evidence="6" key="2">
    <citation type="submission" date="2014-02" db="EMBL/GenBank/DDBJ databases">
        <title>Complete DNA sequence of /Kuraishia capsulata/ illustrates novel genomic features among budding yeasts (/Saccharomycotina/).</title>
        <authorList>
            <person name="Morales L."/>
            <person name="Noel B."/>
            <person name="Porcel B."/>
            <person name="Marcet-Houben M."/>
            <person name="Hullo M-F."/>
            <person name="Sacerdot C."/>
            <person name="Tekaia F."/>
            <person name="Leh-Louis V."/>
            <person name="Despons L."/>
            <person name="Khanna V."/>
            <person name="Aury J-M."/>
            <person name="Barbe V."/>
            <person name="Couloux A."/>
            <person name="Labadie K."/>
            <person name="Pelletier E."/>
            <person name="Souciet J-L."/>
            <person name="Boekhout T."/>
            <person name="Gabaldon T."/>
            <person name="Wincker P."/>
            <person name="Dujon B."/>
        </authorList>
    </citation>
    <scope>NUCLEOTIDE SEQUENCE</scope>
    <source>
        <strain evidence="6">CBS 1993</strain>
    </source>
</reference>
<evidence type="ECO:0000313" key="6">
    <source>
        <dbReference type="EMBL" id="CDK24478.1"/>
    </source>
</evidence>
<gene>
    <name evidence="6" type="ORF">KUCA_T00000441001</name>
</gene>
<dbReference type="GO" id="GO:0071986">
    <property type="term" value="C:Ragulator complex"/>
    <property type="evidence" value="ECO:0007669"/>
    <property type="project" value="InterPro"/>
</dbReference>
<evidence type="ECO:0000256" key="5">
    <source>
        <dbReference type="ARBA" id="ARBA00023288"/>
    </source>
</evidence>
<evidence type="ECO:0000256" key="1">
    <source>
        <dbReference type="ARBA" id="ARBA00004308"/>
    </source>
</evidence>
<keyword evidence="2" id="KW-0519">Myristate</keyword>
<protein>
    <submittedName>
        <fullName evidence="6">Uncharacterized protein</fullName>
    </submittedName>
</protein>
<dbReference type="GO" id="GO:0031902">
    <property type="term" value="C:late endosome membrane"/>
    <property type="evidence" value="ECO:0007669"/>
    <property type="project" value="InterPro"/>
</dbReference>
<dbReference type="Pfam" id="PF15454">
    <property type="entry name" value="LAMTOR"/>
    <property type="match status" value="1"/>
</dbReference>
<comment type="subcellular location">
    <subcellularLocation>
        <location evidence="1">Endomembrane system</location>
    </subcellularLocation>
</comment>
<reference evidence="6" key="1">
    <citation type="submission" date="2013-12" db="EMBL/GenBank/DDBJ databases">
        <authorList>
            <person name="Genoscope - CEA"/>
        </authorList>
    </citation>
    <scope>NUCLEOTIDE SEQUENCE</scope>
    <source>
        <strain evidence="6">CBS 1993</strain>
    </source>
</reference>
<dbReference type="Proteomes" id="UP000019384">
    <property type="component" value="Unassembled WGS sequence"/>
</dbReference>
<keyword evidence="5" id="KW-0449">Lipoprotein</keyword>
<keyword evidence="4" id="KW-0564">Palmitate</keyword>
<dbReference type="AlphaFoldDB" id="W6MG79"/>
<keyword evidence="3" id="KW-0472">Membrane</keyword>
<dbReference type="GO" id="GO:0045121">
    <property type="term" value="C:membrane raft"/>
    <property type="evidence" value="ECO:0007669"/>
    <property type="project" value="InterPro"/>
</dbReference>
<evidence type="ECO:0000256" key="4">
    <source>
        <dbReference type="ARBA" id="ARBA00023139"/>
    </source>
</evidence>
<sequence>MGICLSCLYPVEEEYNEETSPLLPSQVDDSEDTVRRNKELETIVTNTNELLIDITSFLNSSNGDGRDVSISSSGLLNAGGKLPVSRAADVGETNIYNPQSVSQEQRRSLEKIHAKAKSLVMESVAINSSNVGALIADFS</sequence>
<keyword evidence="7" id="KW-1185">Reference proteome</keyword>
<dbReference type="GeneID" id="34517883"/>
<evidence type="ECO:0000313" key="7">
    <source>
        <dbReference type="Proteomes" id="UP000019384"/>
    </source>
</evidence>
<accession>W6MG79</accession>
<organism evidence="6 7">
    <name type="scientific">Kuraishia capsulata CBS 1993</name>
    <dbReference type="NCBI Taxonomy" id="1382522"/>
    <lineage>
        <taxon>Eukaryota</taxon>
        <taxon>Fungi</taxon>
        <taxon>Dikarya</taxon>
        <taxon>Ascomycota</taxon>
        <taxon>Saccharomycotina</taxon>
        <taxon>Pichiomycetes</taxon>
        <taxon>Pichiales</taxon>
        <taxon>Pichiaceae</taxon>
        <taxon>Kuraishia</taxon>
    </lineage>
</organism>
<dbReference type="GO" id="GO:0071230">
    <property type="term" value="P:cellular response to amino acid stimulus"/>
    <property type="evidence" value="ECO:0007669"/>
    <property type="project" value="InterPro"/>
</dbReference>
<name>W6MG79_9ASCO</name>
<dbReference type="EMBL" id="HG793125">
    <property type="protein sequence ID" value="CDK24478.1"/>
    <property type="molecule type" value="Genomic_DNA"/>
</dbReference>
<dbReference type="SMART" id="SM01262">
    <property type="entry name" value="LAMTOR"/>
    <property type="match status" value="1"/>
</dbReference>
<dbReference type="GO" id="GO:0016197">
    <property type="term" value="P:endosomal transport"/>
    <property type="evidence" value="ECO:0007669"/>
    <property type="project" value="InterPro"/>
</dbReference>
<dbReference type="GO" id="GO:0032008">
    <property type="term" value="P:positive regulation of TOR signaling"/>
    <property type="evidence" value="ECO:0007669"/>
    <property type="project" value="InterPro"/>
</dbReference>
<proteinExistence type="predicted"/>
<dbReference type="HOGENOM" id="CLU_1845402_0_0_1"/>
<evidence type="ECO:0000256" key="3">
    <source>
        <dbReference type="ARBA" id="ARBA00023136"/>
    </source>
</evidence>
<dbReference type="GO" id="GO:0001919">
    <property type="term" value="P:regulation of receptor recycling"/>
    <property type="evidence" value="ECO:0007669"/>
    <property type="project" value="InterPro"/>
</dbReference>
<dbReference type="RefSeq" id="XP_022456495.1">
    <property type="nucleotide sequence ID" value="XM_022604981.1"/>
</dbReference>
<dbReference type="InterPro" id="IPR028209">
    <property type="entry name" value="LAMTOR1/MEH1"/>
</dbReference>
<dbReference type="GO" id="GO:0043410">
    <property type="term" value="P:positive regulation of MAPK cascade"/>
    <property type="evidence" value="ECO:0007669"/>
    <property type="project" value="InterPro"/>
</dbReference>